<accession>A0AAU8BID1</accession>
<dbReference type="RefSeq" id="WP_353497680.1">
    <property type="nucleotide sequence ID" value="NZ_CP115920.1"/>
</dbReference>
<proteinExistence type="predicted"/>
<reference evidence="1" key="1">
    <citation type="submission" date="2023-01" db="EMBL/GenBank/DDBJ databases">
        <title>Vibrio sp. CB1-14 genome sequencing.</title>
        <authorList>
            <person name="Otstavnykh N."/>
            <person name="Isaeva M."/>
            <person name="Meleshko D."/>
        </authorList>
    </citation>
    <scope>NUCLEOTIDE SEQUENCE</scope>
    <source>
        <strain evidence="1">CB1-14</strain>
    </source>
</reference>
<gene>
    <name evidence="1" type="ORF">PG915_02115</name>
</gene>
<dbReference type="EMBL" id="CP115920">
    <property type="protein sequence ID" value="XCD16397.1"/>
    <property type="molecule type" value="Genomic_DNA"/>
</dbReference>
<sequence>MLFITNRIPIQSARSIKNRKISFNSQNTDISKWLYCCERRGEGEYVEILSSTMFTKLKALPAETQLLFYLHGFNNNMKRDQKESSQLQRETRCCLNRIRHRYQDVYTSYSIY</sequence>
<protein>
    <submittedName>
        <fullName evidence="1">Uncharacterized protein</fullName>
    </submittedName>
</protein>
<name>A0AAU8BID1_9VIBR</name>
<organism evidence="1">
    <name type="scientific">Vibrio chaetopteri</name>
    <dbReference type="NCBI Taxonomy" id="3016528"/>
    <lineage>
        <taxon>Bacteria</taxon>
        <taxon>Pseudomonadati</taxon>
        <taxon>Pseudomonadota</taxon>
        <taxon>Gammaproteobacteria</taxon>
        <taxon>Vibrionales</taxon>
        <taxon>Vibrionaceae</taxon>
        <taxon>Vibrio</taxon>
    </lineage>
</organism>
<dbReference type="KEGG" id="vck:PG915_02115"/>
<dbReference type="AlphaFoldDB" id="A0AAU8BID1"/>
<evidence type="ECO:0000313" key="1">
    <source>
        <dbReference type="EMBL" id="XCD16397.1"/>
    </source>
</evidence>